<dbReference type="AlphaFoldDB" id="A0A2I4E792"/>
<dbReference type="GeneID" id="108986887"/>
<protein>
    <submittedName>
        <fullName evidence="3">Uncharacterized protein LOC108986887</fullName>
    </submittedName>
</protein>
<dbReference type="STRING" id="51240.A0A2I4E792"/>
<proteinExistence type="predicted"/>
<dbReference type="KEGG" id="jre:108986887"/>
<name>A0A2I4E792_JUGRE</name>
<dbReference type="InterPro" id="IPR012337">
    <property type="entry name" value="RNaseH-like_sf"/>
</dbReference>
<dbReference type="GO" id="GO:0015074">
    <property type="term" value="P:DNA integration"/>
    <property type="evidence" value="ECO:0007669"/>
    <property type="project" value="InterPro"/>
</dbReference>
<evidence type="ECO:0000313" key="2">
    <source>
        <dbReference type="Proteomes" id="UP000235220"/>
    </source>
</evidence>
<dbReference type="InterPro" id="IPR036397">
    <property type="entry name" value="RNaseH_sf"/>
</dbReference>
<reference evidence="3" key="1">
    <citation type="submission" date="2025-08" db="UniProtKB">
        <authorList>
            <consortium name="RefSeq"/>
        </authorList>
    </citation>
    <scope>IDENTIFICATION</scope>
    <source>
        <tissue evidence="3">Leaves</tissue>
    </source>
</reference>
<organism evidence="2 3">
    <name type="scientific">Juglans regia</name>
    <name type="common">English walnut</name>
    <dbReference type="NCBI Taxonomy" id="51240"/>
    <lineage>
        <taxon>Eukaryota</taxon>
        <taxon>Viridiplantae</taxon>
        <taxon>Streptophyta</taxon>
        <taxon>Embryophyta</taxon>
        <taxon>Tracheophyta</taxon>
        <taxon>Spermatophyta</taxon>
        <taxon>Magnoliopsida</taxon>
        <taxon>eudicotyledons</taxon>
        <taxon>Gunneridae</taxon>
        <taxon>Pentapetalae</taxon>
        <taxon>rosids</taxon>
        <taxon>fabids</taxon>
        <taxon>Fagales</taxon>
        <taxon>Juglandaceae</taxon>
        <taxon>Juglans</taxon>
    </lineage>
</organism>
<dbReference type="PROSITE" id="PS50994">
    <property type="entry name" value="INTEGRASE"/>
    <property type="match status" value="1"/>
</dbReference>
<evidence type="ECO:0000313" key="3">
    <source>
        <dbReference type="RefSeq" id="XP_018815266.1"/>
    </source>
</evidence>
<dbReference type="PANTHER" id="PTHR48475:SF2">
    <property type="entry name" value="RIBONUCLEASE H"/>
    <property type="match status" value="1"/>
</dbReference>
<sequence length="352" mass="40388">MSEFDIEYVPRSSIKGQILANFIAEFTSLQEEVHNAPPKTPWQIFVDGSSDSADTKSQEPKGQELARVVSGQEDLPLPKQVVISIVGMSVIGDEISEVRPMAPKWATDIIKYLDTNELPDDKWQARKIKNKVDRFILTNGTLYKRGYSMPLLRFDIPRFIISDNGRLFDSDHYRDWCRDSGIKFRYSSPGHPQSNGQVEVINKTLLGILKKRLEYKKGTWAEELPGVLWVYRTTIKTPMGKTPFTLTYGHEAVAPVEVGMPTYRIQHFDQDSNSARLEEELDLLEERRLKVEVRKMINKRRAERLFNQLSSFKVGELVLRQVGITTEMKGSWNQGGRDPMWSQPKIAKARID</sequence>
<evidence type="ECO:0000259" key="1">
    <source>
        <dbReference type="PROSITE" id="PS50994"/>
    </source>
</evidence>
<dbReference type="PANTHER" id="PTHR48475">
    <property type="entry name" value="RIBONUCLEASE H"/>
    <property type="match status" value="1"/>
</dbReference>
<dbReference type="Gene3D" id="3.30.420.10">
    <property type="entry name" value="Ribonuclease H-like superfamily/Ribonuclease H"/>
    <property type="match status" value="1"/>
</dbReference>
<dbReference type="Proteomes" id="UP000235220">
    <property type="component" value="Chromosome 3"/>
</dbReference>
<accession>A0A2I4E792</accession>
<dbReference type="SUPFAM" id="SSF53098">
    <property type="entry name" value="Ribonuclease H-like"/>
    <property type="match status" value="1"/>
</dbReference>
<feature type="domain" description="Integrase catalytic" evidence="1">
    <location>
        <begin position="96"/>
        <end position="251"/>
    </location>
</feature>
<gene>
    <name evidence="3" type="primary">LOC108986887</name>
</gene>
<dbReference type="OrthoDB" id="1739513at2759"/>
<dbReference type="Gramene" id="Jr03_27540_p1">
    <property type="protein sequence ID" value="cds.Jr03_27540_p1"/>
    <property type="gene ID" value="Jr03_27540"/>
</dbReference>
<dbReference type="InterPro" id="IPR001584">
    <property type="entry name" value="Integrase_cat-core"/>
</dbReference>
<keyword evidence="2" id="KW-1185">Reference proteome</keyword>
<dbReference type="RefSeq" id="XP_018815266.1">
    <property type="nucleotide sequence ID" value="XM_018959721.1"/>
</dbReference>
<dbReference type="GO" id="GO:0003676">
    <property type="term" value="F:nucleic acid binding"/>
    <property type="evidence" value="ECO:0007669"/>
    <property type="project" value="InterPro"/>
</dbReference>